<dbReference type="InterPro" id="IPR049326">
    <property type="entry name" value="Rhodopsin_dom_fungi"/>
</dbReference>
<name>A0A0L1IXA1_ASPN3</name>
<evidence type="ECO:0000256" key="2">
    <source>
        <dbReference type="SAM" id="Phobius"/>
    </source>
</evidence>
<sequence length="519" mass="58082">MAIAGWTALAVFGFAFQCQTPRWQYFPSRCLGEGAIMYPIVAINMLVDLALVALPTVMLWNVQMPLARRVKLIATFASRIVVMMNAAIITTCIPNLYRVMNSLALRMNRVQIPEELELSSSKKSHGAESGSHDVASSGPSFQAGKGVLKVLCYPRDAGTREDSKCVQCATVYAGDHDGAESTESIIASHDTASDHLGIMAPWGLTTLALLTTTISILIKPTGHPSLLENVKRNVLMFSPSQSAILVVLLLLDLIGWRLLSLADIHAGLMILNHYYFTSGPSGLEHKVWWRFTRRAFLMVGTVPLYVILLRSEQSPWIKVIVTPLVADSMLAELLSLHWDASDEDLIYNRDWPRNTLVVKPANPPTRNHHENREGADEKKKTNENRDTSSSVTTENLCERVYGLWSPVAEADDKQDPRSLPPNDANLEKIFSPTYQAPGYKCRHWRCLIYRVKYLATRIVRWPLLFGDLALITWLLHRDLQPVTLLVADALLDIRLLKDLLTLSYYACIFSSDASLLWSL</sequence>
<dbReference type="PANTHER" id="PTHR38794:SF3">
    <property type="entry name" value="INTEGRAL MEMBRANE PROTEIN"/>
    <property type="match status" value="1"/>
</dbReference>
<gene>
    <name evidence="4" type="ORF">ANOM_008008</name>
</gene>
<protein>
    <recommendedName>
        <fullName evidence="3">Rhodopsin domain-containing protein</fullName>
    </recommendedName>
</protein>
<feature type="transmembrane region" description="Helical" evidence="2">
    <location>
        <begin position="243"/>
        <end position="271"/>
    </location>
</feature>
<keyword evidence="2" id="KW-0472">Membrane</keyword>
<evidence type="ECO:0000256" key="1">
    <source>
        <dbReference type="SAM" id="MobiDB-lite"/>
    </source>
</evidence>
<keyword evidence="2" id="KW-1133">Transmembrane helix</keyword>
<evidence type="ECO:0000313" key="4">
    <source>
        <dbReference type="EMBL" id="KNG83808.1"/>
    </source>
</evidence>
<accession>A0A0L1IXA1</accession>
<evidence type="ECO:0000259" key="3">
    <source>
        <dbReference type="Pfam" id="PF20684"/>
    </source>
</evidence>
<dbReference type="AlphaFoldDB" id="A0A0L1IXA1"/>
<keyword evidence="5" id="KW-1185">Reference proteome</keyword>
<dbReference type="OrthoDB" id="4495044at2759"/>
<feature type="transmembrane region" description="Helical" evidence="2">
    <location>
        <begin position="72"/>
        <end position="97"/>
    </location>
</feature>
<dbReference type="STRING" id="1509407.A0A0L1IXA1"/>
<comment type="caution">
    <text evidence="4">The sequence shown here is derived from an EMBL/GenBank/DDBJ whole genome shotgun (WGS) entry which is preliminary data.</text>
</comment>
<proteinExistence type="predicted"/>
<dbReference type="RefSeq" id="XP_015404731.1">
    <property type="nucleotide sequence ID" value="XM_015553264.1"/>
</dbReference>
<feature type="region of interest" description="Disordered" evidence="1">
    <location>
        <begin position="118"/>
        <end position="139"/>
    </location>
</feature>
<evidence type="ECO:0000313" key="5">
    <source>
        <dbReference type="Proteomes" id="UP000037505"/>
    </source>
</evidence>
<feature type="transmembrane region" description="Helical" evidence="2">
    <location>
        <begin position="36"/>
        <end position="60"/>
    </location>
</feature>
<feature type="transmembrane region" description="Helical" evidence="2">
    <location>
        <begin position="202"/>
        <end position="222"/>
    </location>
</feature>
<feature type="compositionally biased region" description="Basic and acidic residues" evidence="1">
    <location>
        <begin position="367"/>
        <end position="386"/>
    </location>
</feature>
<dbReference type="PANTHER" id="PTHR38794">
    <property type="entry name" value="INTEGRAL MEMBRANE PROTEIN"/>
    <property type="match status" value="1"/>
</dbReference>
<feature type="region of interest" description="Disordered" evidence="1">
    <location>
        <begin position="357"/>
        <end position="393"/>
    </location>
</feature>
<keyword evidence="2" id="KW-0812">Transmembrane</keyword>
<dbReference type="Proteomes" id="UP000037505">
    <property type="component" value="Unassembled WGS sequence"/>
</dbReference>
<feature type="domain" description="Rhodopsin" evidence="3">
    <location>
        <begin position="3"/>
        <end position="89"/>
    </location>
</feature>
<reference evidence="4 5" key="1">
    <citation type="submission" date="2014-06" db="EMBL/GenBank/DDBJ databases">
        <title>The Genome of the Aflatoxigenic Filamentous Fungus Aspergillus nomius.</title>
        <authorList>
            <person name="Moore M.G."/>
            <person name="Shannon B.M."/>
            <person name="Brian M.M."/>
        </authorList>
    </citation>
    <scope>NUCLEOTIDE SEQUENCE [LARGE SCALE GENOMIC DNA]</scope>
    <source>
        <strain evidence="4 5">NRRL 13137</strain>
    </source>
</reference>
<dbReference type="GeneID" id="26809812"/>
<organism evidence="4 5">
    <name type="scientific">Aspergillus nomiae NRRL (strain ATCC 15546 / NRRL 13137 / CBS 260.88 / M93)</name>
    <dbReference type="NCBI Taxonomy" id="1509407"/>
    <lineage>
        <taxon>Eukaryota</taxon>
        <taxon>Fungi</taxon>
        <taxon>Dikarya</taxon>
        <taxon>Ascomycota</taxon>
        <taxon>Pezizomycotina</taxon>
        <taxon>Eurotiomycetes</taxon>
        <taxon>Eurotiomycetidae</taxon>
        <taxon>Eurotiales</taxon>
        <taxon>Aspergillaceae</taxon>
        <taxon>Aspergillus</taxon>
        <taxon>Aspergillus subgen. Circumdati</taxon>
    </lineage>
</organism>
<dbReference type="Pfam" id="PF20684">
    <property type="entry name" value="Fung_rhodopsin"/>
    <property type="match status" value="1"/>
</dbReference>
<dbReference type="EMBL" id="JNOM01000245">
    <property type="protein sequence ID" value="KNG83808.1"/>
    <property type="molecule type" value="Genomic_DNA"/>
</dbReference>